<comment type="caution">
    <text evidence="1">The sequence shown here is derived from an EMBL/GenBank/DDBJ whole genome shotgun (WGS) entry which is preliminary data.</text>
</comment>
<dbReference type="EMBL" id="JAMQGO010000005">
    <property type="protein sequence ID" value="MCM2562449.1"/>
    <property type="molecule type" value="Genomic_DNA"/>
</dbReference>
<organism evidence="1 2">
    <name type="scientific">Lutimaribacter degradans</name>
    <dbReference type="NCBI Taxonomy" id="2945989"/>
    <lineage>
        <taxon>Bacteria</taxon>
        <taxon>Pseudomonadati</taxon>
        <taxon>Pseudomonadota</taxon>
        <taxon>Alphaproteobacteria</taxon>
        <taxon>Rhodobacterales</taxon>
        <taxon>Roseobacteraceae</taxon>
        <taxon>Lutimaribacter</taxon>
    </lineage>
</organism>
<keyword evidence="2" id="KW-1185">Reference proteome</keyword>
<protein>
    <submittedName>
        <fullName evidence="1">Antibiotic biosynthesis monooxygenase</fullName>
    </submittedName>
</protein>
<gene>
    <name evidence="1" type="ORF">M8744_09870</name>
</gene>
<evidence type="ECO:0000313" key="2">
    <source>
        <dbReference type="Proteomes" id="UP001203036"/>
    </source>
</evidence>
<dbReference type="Proteomes" id="UP001203036">
    <property type="component" value="Unassembled WGS sequence"/>
</dbReference>
<accession>A0ACC5ZY25</accession>
<evidence type="ECO:0000313" key="1">
    <source>
        <dbReference type="EMBL" id="MCM2562449.1"/>
    </source>
</evidence>
<keyword evidence="1" id="KW-0560">Oxidoreductase</keyword>
<keyword evidence="1" id="KW-0503">Monooxygenase</keyword>
<name>A0ACC5ZY25_9RHOB</name>
<reference evidence="1" key="1">
    <citation type="submission" date="2022-06" db="EMBL/GenBank/DDBJ databases">
        <title>Lutimaribacter sp. EGI FJ00013, a novel bacterium isolated from a salt lake sediment enrichment.</title>
        <authorList>
            <person name="Gao L."/>
            <person name="Fang B.-Z."/>
            <person name="Li W.-J."/>
        </authorList>
    </citation>
    <scope>NUCLEOTIDE SEQUENCE</scope>
    <source>
        <strain evidence="1">EGI FJ00013</strain>
    </source>
</reference>
<sequence length="111" mass="12362">MTRFAPLPDPPYYAVIFANQRAGADPGYEVMAEKMAALAAASPGCIGMESTRDAEGFGLTVSYWSDEAAVLAWKADAQHLVAQQLGKTRWYEHYRLRVARVERHYADPKGR</sequence>
<proteinExistence type="predicted"/>